<sequence length="206" mass="23207">MRIAMISGGKDSFYAVMRVGHIDIGLMLLYEFPRPSPHLINIGKSIESLLNANIPIVVKSVGKGVEKIETIDMLRKLNATEIVAGDVYIDDHLKYMEDIAREVGATLIEPLWGEDPEDLIYKEIEDGIELLLIGASNSISNWIGVELNIDNINSFIDQCKENGIDPLGEKGEYHTLVVNSPIHIKKTRYRKIDIVEYDNYRILIVV</sequence>
<comment type="caution">
    <text evidence="2">The sequence shown here is derived from an EMBL/GenBank/DDBJ whole genome shotgun (WGS) entry which is preliminary data.</text>
</comment>
<dbReference type="InterPro" id="IPR002761">
    <property type="entry name" value="Diphthami_syn_dom"/>
</dbReference>
<evidence type="ECO:0000313" key="2">
    <source>
        <dbReference type="EMBL" id="HHP81925.1"/>
    </source>
</evidence>
<reference evidence="2" key="1">
    <citation type="journal article" date="2020" name="mSystems">
        <title>Genome- and Community-Level Interaction Insights into Carbon Utilization and Element Cycling Functions of Hydrothermarchaeota in Hydrothermal Sediment.</title>
        <authorList>
            <person name="Zhou Z."/>
            <person name="Liu Y."/>
            <person name="Xu W."/>
            <person name="Pan J."/>
            <person name="Luo Z.H."/>
            <person name="Li M."/>
        </authorList>
    </citation>
    <scope>NUCLEOTIDE SEQUENCE [LARGE SCALE GENOMIC DNA]</scope>
    <source>
        <strain evidence="2">SpSt-1121</strain>
    </source>
</reference>
<proteinExistence type="predicted"/>
<organism evidence="2">
    <name type="scientific">Ignisphaera aggregans</name>
    <dbReference type="NCBI Taxonomy" id="334771"/>
    <lineage>
        <taxon>Archaea</taxon>
        <taxon>Thermoproteota</taxon>
        <taxon>Thermoprotei</taxon>
        <taxon>Desulfurococcales</taxon>
        <taxon>Desulfurococcaceae</taxon>
        <taxon>Ignisphaera</taxon>
    </lineage>
</organism>
<dbReference type="EMBL" id="DRZI01000194">
    <property type="protein sequence ID" value="HHP81925.1"/>
    <property type="molecule type" value="Genomic_DNA"/>
</dbReference>
<dbReference type="SUPFAM" id="SSF52402">
    <property type="entry name" value="Adenine nucleotide alpha hydrolases-like"/>
    <property type="match status" value="1"/>
</dbReference>
<dbReference type="Gene3D" id="3.90.1490.10">
    <property type="entry name" value="putative n-type atp pyrophosphatase, domain 2"/>
    <property type="match status" value="1"/>
</dbReference>
<dbReference type="Pfam" id="PF01902">
    <property type="entry name" value="Diphthami_syn_2"/>
    <property type="match status" value="1"/>
</dbReference>
<protein>
    <submittedName>
        <fullName evidence="2">ATPase</fullName>
    </submittedName>
</protein>
<feature type="domain" description="Diphthamide synthase" evidence="1">
    <location>
        <begin position="3"/>
        <end position="203"/>
    </location>
</feature>
<evidence type="ECO:0000259" key="1">
    <source>
        <dbReference type="Pfam" id="PF01902"/>
    </source>
</evidence>
<dbReference type="Gene3D" id="3.40.50.620">
    <property type="entry name" value="HUPs"/>
    <property type="match status" value="1"/>
</dbReference>
<name>A0A7C5XQ58_9CREN</name>
<accession>A0A7C5XQ58</accession>
<dbReference type="InterPro" id="IPR014729">
    <property type="entry name" value="Rossmann-like_a/b/a_fold"/>
</dbReference>
<gene>
    <name evidence="2" type="ORF">ENM84_04590</name>
</gene>
<dbReference type="AlphaFoldDB" id="A0A7C5XQ58"/>